<dbReference type="InterPro" id="IPR011990">
    <property type="entry name" value="TPR-like_helical_dom_sf"/>
</dbReference>
<dbReference type="SUPFAM" id="SSF48452">
    <property type="entry name" value="TPR-like"/>
    <property type="match status" value="2"/>
</dbReference>
<comment type="caution">
    <text evidence="4">The sequence shown here is derived from an EMBL/GenBank/DDBJ whole genome shotgun (WGS) entry which is preliminary data.</text>
</comment>
<evidence type="ECO:0000313" key="4">
    <source>
        <dbReference type="EMBL" id="RZO76480.1"/>
    </source>
</evidence>
<feature type="repeat" description="TPR" evidence="3">
    <location>
        <begin position="506"/>
        <end position="539"/>
    </location>
</feature>
<organism evidence="4 5">
    <name type="scientific">OM182 bacterium</name>
    <dbReference type="NCBI Taxonomy" id="2510334"/>
    <lineage>
        <taxon>Bacteria</taxon>
        <taxon>Pseudomonadati</taxon>
        <taxon>Pseudomonadota</taxon>
        <taxon>Gammaproteobacteria</taxon>
        <taxon>OMG group</taxon>
        <taxon>OM182 clade</taxon>
    </lineage>
</organism>
<dbReference type="InterPro" id="IPR019734">
    <property type="entry name" value="TPR_rpt"/>
</dbReference>
<keyword evidence="1" id="KW-0677">Repeat</keyword>
<evidence type="ECO:0000256" key="3">
    <source>
        <dbReference type="PROSITE-ProRule" id="PRU00339"/>
    </source>
</evidence>
<dbReference type="PROSITE" id="PS50005">
    <property type="entry name" value="TPR"/>
    <property type="match status" value="1"/>
</dbReference>
<dbReference type="AlphaFoldDB" id="A0A520S1X5"/>
<dbReference type="Proteomes" id="UP000316199">
    <property type="component" value="Unassembled WGS sequence"/>
</dbReference>
<proteinExistence type="predicted"/>
<protein>
    <submittedName>
        <fullName evidence="4">Tetratricopeptide repeat protein</fullName>
    </submittedName>
</protein>
<dbReference type="EMBL" id="SHAG01000011">
    <property type="protein sequence ID" value="RZO76480.1"/>
    <property type="molecule type" value="Genomic_DNA"/>
</dbReference>
<evidence type="ECO:0000256" key="2">
    <source>
        <dbReference type="ARBA" id="ARBA00022803"/>
    </source>
</evidence>
<name>A0A520S1X5_9GAMM</name>
<gene>
    <name evidence="4" type="ORF">EVA68_04165</name>
</gene>
<sequence length="585" mass="66963">MYKRREHSIRELYLLFFLGLITACTAVSPEQAAIETVNLSESAVAVEIQEPKAAEFATAKFEESDLYSLLLAEVAGFRGRYDLALKNYVDIAKASRDPGVAGRAAILASYLRNYESALITSQIWAEEDPDNLDAHRYAADQLRRAGDLETAIFHMEAIKRLGGLANFELVAFQAENLDQASRNALLLAITEMLALDSKDEQLRFSQAVLFEQNGQYERALMIANELLERKTDLNVILLKVNSLKGLQRGPEINAFLKEMLMELPDSRRLRLIYAQFLFEVGELVSSKEQYESILMKFPSDGDALFAIALINLELGDSNRAKRYLEDMVRWNRRIDEAHFYLGIIAEREGNLEQALSEYKQMGLGYQFLPAQFRIASIFAKQGFIREMRDYLEFKRREHPDFHEQLVFLEIQILSDRNYEEEVFHLLDRAVSDNPESLDLLYSRAMIGQKFGKLDILERDLRSIITKDPLNADALNALGYTLADLTDRHEEALALIQRALAIKPEEAAFIDSLGWVLYRLKNFEEALTYLRQALRLFPNEEVAAHLGEVLWVTGKRQEANKVWEKALELSPESEILKRVIKQFTSP</sequence>
<dbReference type="PANTHER" id="PTHR12558:SF33">
    <property type="entry name" value="BLL7664 PROTEIN"/>
    <property type="match status" value="1"/>
</dbReference>
<dbReference type="Pfam" id="PF13432">
    <property type="entry name" value="TPR_16"/>
    <property type="match status" value="2"/>
</dbReference>
<reference evidence="4 5" key="1">
    <citation type="submission" date="2019-02" db="EMBL/GenBank/DDBJ databases">
        <title>Prokaryotic population dynamics and viral predation in marine succession experiment using metagenomics: the confinement effect.</title>
        <authorList>
            <person name="Haro-Moreno J.M."/>
            <person name="Rodriguez-Valera F."/>
            <person name="Lopez-Perez M."/>
        </authorList>
    </citation>
    <scope>NUCLEOTIDE SEQUENCE [LARGE SCALE GENOMIC DNA]</scope>
    <source>
        <strain evidence="4">MED-G157</strain>
    </source>
</reference>
<dbReference type="InterPro" id="IPR013105">
    <property type="entry name" value="TPR_2"/>
</dbReference>
<dbReference type="SMART" id="SM00028">
    <property type="entry name" value="TPR"/>
    <property type="match status" value="4"/>
</dbReference>
<dbReference type="PANTHER" id="PTHR12558">
    <property type="entry name" value="CELL DIVISION CYCLE 16,23,27"/>
    <property type="match status" value="1"/>
</dbReference>
<keyword evidence="2 3" id="KW-0802">TPR repeat</keyword>
<accession>A0A520S1X5</accession>
<dbReference type="Pfam" id="PF07719">
    <property type="entry name" value="TPR_2"/>
    <property type="match status" value="1"/>
</dbReference>
<dbReference type="Gene3D" id="1.25.40.10">
    <property type="entry name" value="Tetratricopeptide repeat domain"/>
    <property type="match status" value="3"/>
</dbReference>
<evidence type="ECO:0000313" key="5">
    <source>
        <dbReference type="Proteomes" id="UP000316199"/>
    </source>
</evidence>
<evidence type="ECO:0000256" key="1">
    <source>
        <dbReference type="ARBA" id="ARBA00022737"/>
    </source>
</evidence>
<dbReference type="PROSITE" id="PS51257">
    <property type="entry name" value="PROKAR_LIPOPROTEIN"/>
    <property type="match status" value="1"/>
</dbReference>